<proteinExistence type="predicted"/>
<accession>A0A1Y2GBR7</accession>
<feature type="region of interest" description="Disordered" evidence="1">
    <location>
        <begin position="425"/>
        <end position="466"/>
    </location>
</feature>
<dbReference type="InParanoid" id="A0A1Y2GBR7"/>
<feature type="compositionally biased region" description="Polar residues" evidence="1">
    <location>
        <begin position="273"/>
        <end position="283"/>
    </location>
</feature>
<organism evidence="2 3">
    <name type="scientific">Lobosporangium transversale</name>
    <dbReference type="NCBI Taxonomy" id="64571"/>
    <lineage>
        <taxon>Eukaryota</taxon>
        <taxon>Fungi</taxon>
        <taxon>Fungi incertae sedis</taxon>
        <taxon>Mucoromycota</taxon>
        <taxon>Mortierellomycotina</taxon>
        <taxon>Mortierellomycetes</taxon>
        <taxon>Mortierellales</taxon>
        <taxon>Mortierellaceae</taxon>
        <taxon>Lobosporangium</taxon>
    </lineage>
</organism>
<sequence length="610" mass="66480">MDVASQSTTRKSNLRNLQPRAAAAIDFNDSDDDDCNPLSADYKAQRETTKDLVDFFKNAPPPSSPATTPLSSIVVDEKKKRTLLQRLRSRKANLPMGGSTRGRNVVLAPSLQSSSSSLGSHSRVGSEVAILPNGKKYVMIAVDYKDSKDAGAGPGLTHTVPSSLSSSNVGRLPGLTSPKRLNFNNVGDDSGSKRESTLNKKPSIQLTTAIEGRTDTNNSMETSKVSNGADKHRSIAIQAGSGEGSNFILDSSPFMLDNFALNPEYVTKTGTAQTQLNGQQADDTANVVRPRTHHSSKSSQYQSSNDSGSKRSTRVTFNIADQPQEQPSQQPLSKEALSKALAGRISKHKAQTAKGMLLEETGNTRSNGYSTKTKTTVPEVILPKPVTRKKVRHVQIQTQHCVTRPMYTQTEPLGSLAQDYEAKEFATQTGSSRRVSGTTDVGMSTDSESTIISPPRSSPTKGSMASTSIATTATDTKDQGFSTLDAATNTTFNNSTFSTVAKVSGMTENEELVFLRQQNSALQVQVAMLQRDLAAETRARTRTAVAMQDTRDKFEMLSAMAYKKLKEMIFQRHVLEMEVRELRAQVDMHNEEAMYPTEVHHEYITVNLQQ</sequence>
<feature type="compositionally biased region" description="Polar residues" evidence="1">
    <location>
        <begin position="159"/>
        <end position="169"/>
    </location>
</feature>
<feature type="compositionally biased region" description="Polar residues" evidence="1">
    <location>
        <begin position="426"/>
        <end position="446"/>
    </location>
</feature>
<dbReference type="AlphaFoldDB" id="A0A1Y2GBR7"/>
<feature type="region of interest" description="Disordered" evidence="1">
    <location>
        <begin position="153"/>
        <end position="200"/>
    </location>
</feature>
<evidence type="ECO:0000313" key="3">
    <source>
        <dbReference type="Proteomes" id="UP000193648"/>
    </source>
</evidence>
<reference evidence="2 3" key="1">
    <citation type="submission" date="2016-07" db="EMBL/GenBank/DDBJ databases">
        <title>Pervasive Adenine N6-methylation of Active Genes in Fungi.</title>
        <authorList>
            <consortium name="DOE Joint Genome Institute"/>
            <person name="Mondo S.J."/>
            <person name="Dannebaum R.O."/>
            <person name="Kuo R.C."/>
            <person name="Labutti K."/>
            <person name="Haridas S."/>
            <person name="Kuo A."/>
            <person name="Salamov A."/>
            <person name="Ahrendt S.R."/>
            <person name="Lipzen A."/>
            <person name="Sullivan W."/>
            <person name="Andreopoulos W.B."/>
            <person name="Clum A."/>
            <person name="Lindquist E."/>
            <person name="Daum C."/>
            <person name="Ramamoorthy G.K."/>
            <person name="Gryganskyi A."/>
            <person name="Culley D."/>
            <person name="Magnuson J.K."/>
            <person name="James T.Y."/>
            <person name="O'Malley M.A."/>
            <person name="Stajich J.E."/>
            <person name="Spatafora J.W."/>
            <person name="Visel A."/>
            <person name="Grigoriev I.V."/>
        </authorList>
    </citation>
    <scope>NUCLEOTIDE SEQUENCE [LARGE SCALE GENOMIC DNA]</scope>
    <source>
        <strain evidence="2 3">NRRL 3116</strain>
    </source>
</reference>
<protein>
    <submittedName>
        <fullName evidence="2">Uncharacterized protein</fullName>
    </submittedName>
</protein>
<name>A0A1Y2GBR7_9FUNG</name>
<gene>
    <name evidence="2" type="ORF">BCR41DRAFT_400667</name>
</gene>
<feature type="compositionally biased region" description="Low complexity" evidence="1">
    <location>
        <begin position="447"/>
        <end position="466"/>
    </location>
</feature>
<comment type="caution">
    <text evidence="2">The sequence shown here is derived from an EMBL/GenBank/DDBJ whole genome shotgun (WGS) entry which is preliminary data.</text>
</comment>
<dbReference type="GeneID" id="33570999"/>
<keyword evidence="3" id="KW-1185">Reference proteome</keyword>
<feature type="compositionally biased region" description="Low complexity" evidence="1">
    <location>
        <begin position="297"/>
        <end position="307"/>
    </location>
</feature>
<dbReference type="EMBL" id="MCFF01000052">
    <property type="protein sequence ID" value="ORZ05125.1"/>
    <property type="molecule type" value="Genomic_DNA"/>
</dbReference>
<dbReference type="Proteomes" id="UP000193648">
    <property type="component" value="Unassembled WGS sequence"/>
</dbReference>
<evidence type="ECO:0000313" key="2">
    <source>
        <dbReference type="EMBL" id="ORZ05125.1"/>
    </source>
</evidence>
<dbReference type="OrthoDB" id="2289096at2759"/>
<feature type="region of interest" description="Disordered" evidence="1">
    <location>
        <begin position="273"/>
        <end position="312"/>
    </location>
</feature>
<dbReference type="RefSeq" id="XP_021876900.1">
    <property type="nucleotide sequence ID" value="XM_022029156.1"/>
</dbReference>
<evidence type="ECO:0000256" key="1">
    <source>
        <dbReference type="SAM" id="MobiDB-lite"/>
    </source>
</evidence>